<protein>
    <recommendedName>
        <fullName evidence="3">Cyclin N-terminal domain-containing protein</fullName>
    </recommendedName>
</protein>
<dbReference type="GO" id="GO:0016538">
    <property type="term" value="F:cyclin-dependent protein serine/threonine kinase regulator activity"/>
    <property type="evidence" value="ECO:0007669"/>
    <property type="project" value="TreeGrafter"/>
</dbReference>
<reference evidence="1" key="1">
    <citation type="submission" date="2022-12" db="EMBL/GenBank/DDBJ databases">
        <authorList>
            <person name="Petersen C."/>
        </authorList>
    </citation>
    <scope>NUCLEOTIDE SEQUENCE</scope>
    <source>
        <strain evidence="1">IBT 16125</strain>
    </source>
</reference>
<dbReference type="GO" id="GO:0005634">
    <property type="term" value="C:nucleus"/>
    <property type="evidence" value="ECO:0007669"/>
    <property type="project" value="TreeGrafter"/>
</dbReference>
<dbReference type="Gene3D" id="1.10.472.10">
    <property type="entry name" value="Cyclin-like"/>
    <property type="match status" value="1"/>
</dbReference>
<comment type="caution">
    <text evidence="1">The sequence shown here is derived from an EMBL/GenBank/DDBJ whole genome shotgun (WGS) entry which is preliminary data.</text>
</comment>
<dbReference type="PANTHER" id="PTHR15615:SF36">
    <property type="entry name" value="PHO85 CYCLIN-5"/>
    <property type="match status" value="1"/>
</dbReference>
<proteinExistence type="predicted"/>
<dbReference type="GeneID" id="81598286"/>
<dbReference type="InterPro" id="IPR013922">
    <property type="entry name" value="Cyclin_PHO80-like"/>
</dbReference>
<dbReference type="SUPFAM" id="SSF47954">
    <property type="entry name" value="Cyclin-like"/>
    <property type="match status" value="1"/>
</dbReference>
<name>A0AAD6C6W0_9EURO</name>
<dbReference type="GO" id="GO:0019901">
    <property type="term" value="F:protein kinase binding"/>
    <property type="evidence" value="ECO:0007669"/>
    <property type="project" value="InterPro"/>
</dbReference>
<dbReference type="Pfam" id="PF08613">
    <property type="entry name" value="Cyclin"/>
    <property type="match status" value="1"/>
</dbReference>
<dbReference type="AlphaFoldDB" id="A0AAD6C6W0"/>
<dbReference type="InterPro" id="IPR036915">
    <property type="entry name" value="Cyclin-like_sf"/>
</dbReference>
<organism evidence="1 2">
    <name type="scientific">Penicillium daleae</name>
    <dbReference type="NCBI Taxonomy" id="63821"/>
    <lineage>
        <taxon>Eukaryota</taxon>
        <taxon>Fungi</taxon>
        <taxon>Dikarya</taxon>
        <taxon>Ascomycota</taxon>
        <taxon>Pezizomycotina</taxon>
        <taxon>Eurotiomycetes</taxon>
        <taxon>Eurotiomycetidae</taxon>
        <taxon>Eurotiales</taxon>
        <taxon>Aspergillaceae</taxon>
        <taxon>Penicillium</taxon>
    </lineage>
</organism>
<dbReference type="GO" id="GO:0000307">
    <property type="term" value="C:cyclin-dependent protein kinase holoenzyme complex"/>
    <property type="evidence" value="ECO:0007669"/>
    <property type="project" value="TreeGrafter"/>
</dbReference>
<dbReference type="CDD" id="cd20557">
    <property type="entry name" value="CYCLIN_ScPCL1-like"/>
    <property type="match status" value="1"/>
</dbReference>
<reference evidence="1" key="2">
    <citation type="journal article" date="2023" name="IMA Fungus">
        <title>Comparative genomic study of the Penicillium genus elucidates a diverse pangenome and 15 lateral gene transfer events.</title>
        <authorList>
            <person name="Petersen C."/>
            <person name="Sorensen T."/>
            <person name="Nielsen M.R."/>
            <person name="Sondergaard T.E."/>
            <person name="Sorensen J.L."/>
            <person name="Fitzpatrick D.A."/>
            <person name="Frisvad J.C."/>
            <person name="Nielsen K.L."/>
        </authorList>
    </citation>
    <scope>NUCLEOTIDE SEQUENCE</scope>
    <source>
        <strain evidence="1">IBT 16125</strain>
    </source>
</reference>
<sequence length="311" mass="34846">MDLSTLSDTSGTDTLGLRISSSILSLGVLQSSVSTTPMNPIDMKWEHEGETLGKPSGICSRTFAKGPPSNLGDAIPAKLGKHPRRTKVTMNGSAAWRSPRLLGSLQRKSNFVDRLVGKLDCCVSFGIRAMPHTPLNLSFRPGDLTSQIVEHTWPLSAATSHSYAAGSSITVFPLRIFIQEVLRRARTSYSTLRLALYYMIKIKPKLLHDLNQGQSRGQSRMWARQCGRRMFLTALILASKYLQDDSYSNRTWSKISGFEISEINNDELLFLDAICWRLHVCEATFRRWTNLVLKLTLSASDLPCRLEYIIH</sequence>
<keyword evidence="2" id="KW-1185">Reference proteome</keyword>
<gene>
    <name evidence="1" type="ORF">N7458_004661</name>
</gene>
<dbReference type="Proteomes" id="UP001213681">
    <property type="component" value="Unassembled WGS sequence"/>
</dbReference>
<evidence type="ECO:0000313" key="2">
    <source>
        <dbReference type="Proteomes" id="UP001213681"/>
    </source>
</evidence>
<evidence type="ECO:0008006" key="3">
    <source>
        <dbReference type="Google" id="ProtNLM"/>
    </source>
</evidence>
<dbReference type="EMBL" id="JAPVEA010000005">
    <property type="protein sequence ID" value="KAJ5453705.1"/>
    <property type="molecule type" value="Genomic_DNA"/>
</dbReference>
<accession>A0AAD6C6W0</accession>
<dbReference type="RefSeq" id="XP_056766661.1">
    <property type="nucleotide sequence ID" value="XM_056908043.1"/>
</dbReference>
<dbReference type="PANTHER" id="PTHR15615">
    <property type="match status" value="1"/>
</dbReference>
<evidence type="ECO:0000313" key="1">
    <source>
        <dbReference type="EMBL" id="KAJ5453705.1"/>
    </source>
</evidence>